<dbReference type="AlphaFoldDB" id="A0A9P5PC42"/>
<dbReference type="Gene3D" id="2.60.34.10">
    <property type="entry name" value="Substrate Binding Domain Of DNAk, Chain A, domain 1"/>
    <property type="match status" value="1"/>
</dbReference>
<dbReference type="GO" id="GO:0140662">
    <property type="term" value="F:ATP-dependent protein folding chaperone"/>
    <property type="evidence" value="ECO:0007669"/>
    <property type="project" value="InterPro"/>
</dbReference>
<accession>A0A9P5PC42</accession>
<dbReference type="GO" id="GO:0005524">
    <property type="term" value="F:ATP binding"/>
    <property type="evidence" value="ECO:0007669"/>
    <property type="project" value="UniProtKB-KW"/>
</dbReference>
<keyword evidence="2" id="KW-0067">ATP-binding</keyword>
<name>A0A9P5PC42_9AGAR</name>
<dbReference type="Pfam" id="PF00012">
    <property type="entry name" value="HSP70"/>
    <property type="match status" value="1"/>
</dbReference>
<evidence type="ECO:0000313" key="4">
    <source>
        <dbReference type="Proteomes" id="UP000772434"/>
    </source>
</evidence>
<evidence type="ECO:0000256" key="1">
    <source>
        <dbReference type="ARBA" id="ARBA00022741"/>
    </source>
</evidence>
<dbReference type="EMBL" id="JADNRY010000265">
    <property type="protein sequence ID" value="KAF9060012.1"/>
    <property type="molecule type" value="Genomic_DNA"/>
</dbReference>
<dbReference type="InterPro" id="IPR013126">
    <property type="entry name" value="Hsp_70_fam"/>
</dbReference>
<sequence>MPGTALNCNHCLTSEQTKDLLLLDVAPLSLGVAMQVDIFGVIVHRNTTIPTNKSWTFTTVEDNQITVTFPADKGEHTQCRDNCLLGKFELNGIPPMPCGEAIVNPGR</sequence>
<evidence type="ECO:0000256" key="2">
    <source>
        <dbReference type="ARBA" id="ARBA00022840"/>
    </source>
</evidence>
<keyword evidence="4" id="KW-1185">Reference proteome</keyword>
<keyword evidence="1" id="KW-0547">Nucleotide-binding</keyword>
<dbReference type="PANTHER" id="PTHR19375">
    <property type="entry name" value="HEAT SHOCK PROTEIN 70KDA"/>
    <property type="match status" value="1"/>
</dbReference>
<dbReference type="SUPFAM" id="SSF100920">
    <property type="entry name" value="Heat shock protein 70kD (HSP70), peptide-binding domain"/>
    <property type="match status" value="1"/>
</dbReference>
<protein>
    <submittedName>
        <fullName evidence="3">Heat shock protein 70kD, peptide-binding domain-containing protein</fullName>
    </submittedName>
</protein>
<dbReference type="InterPro" id="IPR029047">
    <property type="entry name" value="HSP70_peptide-bd_sf"/>
</dbReference>
<dbReference type="OrthoDB" id="3037214at2759"/>
<organism evidence="3 4">
    <name type="scientific">Rhodocollybia butyracea</name>
    <dbReference type="NCBI Taxonomy" id="206335"/>
    <lineage>
        <taxon>Eukaryota</taxon>
        <taxon>Fungi</taxon>
        <taxon>Dikarya</taxon>
        <taxon>Basidiomycota</taxon>
        <taxon>Agaricomycotina</taxon>
        <taxon>Agaricomycetes</taxon>
        <taxon>Agaricomycetidae</taxon>
        <taxon>Agaricales</taxon>
        <taxon>Marasmiineae</taxon>
        <taxon>Omphalotaceae</taxon>
        <taxon>Rhodocollybia</taxon>
    </lineage>
</organism>
<keyword evidence="3" id="KW-0346">Stress response</keyword>
<reference evidence="3" key="1">
    <citation type="submission" date="2020-11" db="EMBL/GenBank/DDBJ databases">
        <authorList>
            <consortium name="DOE Joint Genome Institute"/>
            <person name="Ahrendt S."/>
            <person name="Riley R."/>
            <person name="Andreopoulos W."/>
            <person name="Labutti K."/>
            <person name="Pangilinan J."/>
            <person name="Ruiz-Duenas F.J."/>
            <person name="Barrasa J.M."/>
            <person name="Sanchez-Garcia M."/>
            <person name="Camarero S."/>
            <person name="Miyauchi S."/>
            <person name="Serrano A."/>
            <person name="Linde D."/>
            <person name="Babiker R."/>
            <person name="Drula E."/>
            <person name="Ayuso-Fernandez I."/>
            <person name="Pacheco R."/>
            <person name="Padilla G."/>
            <person name="Ferreira P."/>
            <person name="Barriuso J."/>
            <person name="Kellner H."/>
            <person name="Castanera R."/>
            <person name="Alfaro M."/>
            <person name="Ramirez L."/>
            <person name="Pisabarro A.G."/>
            <person name="Kuo A."/>
            <person name="Tritt A."/>
            <person name="Lipzen A."/>
            <person name="He G."/>
            <person name="Yan M."/>
            <person name="Ng V."/>
            <person name="Cullen D."/>
            <person name="Martin F."/>
            <person name="Rosso M.-N."/>
            <person name="Henrissat B."/>
            <person name="Hibbett D."/>
            <person name="Martinez A.T."/>
            <person name="Grigoriev I.V."/>
        </authorList>
    </citation>
    <scope>NUCLEOTIDE SEQUENCE</scope>
    <source>
        <strain evidence="3">AH 40177</strain>
    </source>
</reference>
<comment type="caution">
    <text evidence="3">The sequence shown here is derived from an EMBL/GenBank/DDBJ whole genome shotgun (WGS) entry which is preliminary data.</text>
</comment>
<evidence type="ECO:0000313" key="3">
    <source>
        <dbReference type="EMBL" id="KAF9060012.1"/>
    </source>
</evidence>
<gene>
    <name evidence="3" type="ORF">BDP27DRAFT_1495333</name>
</gene>
<proteinExistence type="predicted"/>
<dbReference type="Proteomes" id="UP000772434">
    <property type="component" value="Unassembled WGS sequence"/>
</dbReference>